<evidence type="ECO:0000313" key="1">
    <source>
        <dbReference type="EMBL" id="KAK7353980.1"/>
    </source>
</evidence>
<protein>
    <submittedName>
        <fullName evidence="1">Uncharacterized protein</fullName>
    </submittedName>
</protein>
<accession>A0AAN9MG12</accession>
<dbReference type="EMBL" id="JAYMYR010000007">
    <property type="protein sequence ID" value="KAK7353980.1"/>
    <property type="molecule type" value="Genomic_DNA"/>
</dbReference>
<dbReference type="AlphaFoldDB" id="A0AAN9MG12"/>
<reference evidence="1 2" key="1">
    <citation type="submission" date="2024-01" db="EMBL/GenBank/DDBJ databases">
        <title>The genomes of 5 underutilized Papilionoideae crops provide insights into root nodulation and disease resistanc.</title>
        <authorList>
            <person name="Jiang F."/>
        </authorList>
    </citation>
    <scope>NUCLEOTIDE SEQUENCE [LARGE SCALE GENOMIC DNA]</scope>
    <source>
        <strain evidence="1">JINMINGXINNONG_FW02</strain>
        <tissue evidence="1">Leaves</tissue>
    </source>
</reference>
<evidence type="ECO:0000313" key="2">
    <source>
        <dbReference type="Proteomes" id="UP001374584"/>
    </source>
</evidence>
<sequence>MDDIEVLRLRLLEPTLHLHAPSSSSSSKAITETERFNPKHPTILFAVLTLPITTTTTRSRTRASIVSLRSSKFQ</sequence>
<organism evidence="1 2">
    <name type="scientific">Phaseolus coccineus</name>
    <name type="common">Scarlet runner bean</name>
    <name type="synonym">Phaseolus multiflorus</name>
    <dbReference type="NCBI Taxonomy" id="3886"/>
    <lineage>
        <taxon>Eukaryota</taxon>
        <taxon>Viridiplantae</taxon>
        <taxon>Streptophyta</taxon>
        <taxon>Embryophyta</taxon>
        <taxon>Tracheophyta</taxon>
        <taxon>Spermatophyta</taxon>
        <taxon>Magnoliopsida</taxon>
        <taxon>eudicotyledons</taxon>
        <taxon>Gunneridae</taxon>
        <taxon>Pentapetalae</taxon>
        <taxon>rosids</taxon>
        <taxon>fabids</taxon>
        <taxon>Fabales</taxon>
        <taxon>Fabaceae</taxon>
        <taxon>Papilionoideae</taxon>
        <taxon>50 kb inversion clade</taxon>
        <taxon>NPAAA clade</taxon>
        <taxon>indigoferoid/millettioid clade</taxon>
        <taxon>Phaseoleae</taxon>
        <taxon>Phaseolus</taxon>
    </lineage>
</organism>
<name>A0AAN9MG12_PHACN</name>
<proteinExistence type="predicted"/>
<keyword evidence="2" id="KW-1185">Reference proteome</keyword>
<comment type="caution">
    <text evidence="1">The sequence shown here is derived from an EMBL/GenBank/DDBJ whole genome shotgun (WGS) entry which is preliminary data.</text>
</comment>
<dbReference type="Proteomes" id="UP001374584">
    <property type="component" value="Unassembled WGS sequence"/>
</dbReference>
<gene>
    <name evidence="1" type="ORF">VNO80_19436</name>
</gene>